<gene>
    <name evidence="3" type="ORF">B5V02_20400</name>
</gene>
<evidence type="ECO:0000259" key="2">
    <source>
        <dbReference type="Pfam" id="PF01321"/>
    </source>
</evidence>
<sequence>MPRFKLEEYARRLARTREAMLQRQIEVLLITSPENMNYLTGYDAWSFYTHQMAIIALDHEPIWIGRGIDVPCATATSYLPQDDVIGYPDHYVQSTERHPMEFIAQELLRRGLGGRLLGVEMDNYYFTARCFEKLQASLPQCTFRDASDLVNWVRIIKSDAEIELIRQAGVIGDRAMKAGIEAISPGIRQCDLAARIMQAQIAGTESFGGAVPGGLVMGIGPRADAPHLSWTDDPVGSDVVANIELGGCRARYHAGLARSVYLGNPPDQLRQLAAVVREGMEAVFSTVAPGRTCAQLEEVWRGVISRFGLSKPSRIGYSIGLGYPPDWGEHTASLRPGDMTELQTNMTFHVILGMWQGALSFVLSETILVTERGHESFCQMPRELFVVS</sequence>
<dbReference type="Proteomes" id="UP000248616">
    <property type="component" value="Unassembled WGS sequence"/>
</dbReference>
<dbReference type="Pfam" id="PF00557">
    <property type="entry name" value="Peptidase_M24"/>
    <property type="match status" value="1"/>
</dbReference>
<dbReference type="PANTHER" id="PTHR46112">
    <property type="entry name" value="AMINOPEPTIDASE"/>
    <property type="match status" value="1"/>
</dbReference>
<dbReference type="InterPro" id="IPR036005">
    <property type="entry name" value="Creatinase/aminopeptidase-like"/>
</dbReference>
<feature type="domain" description="Peptidase M24" evidence="1">
    <location>
        <begin position="163"/>
        <end position="371"/>
    </location>
</feature>
<dbReference type="Gene3D" id="3.40.350.10">
    <property type="entry name" value="Creatinase/prolidase N-terminal domain"/>
    <property type="match status" value="1"/>
</dbReference>
<name>A0A2W7CJL2_9HYPH</name>
<accession>A0A2W7CJL2</accession>
<organism evidence="3 4">
    <name type="scientific">Mesorhizobium kowhaii</name>
    <dbReference type="NCBI Taxonomy" id="1300272"/>
    <lineage>
        <taxon>Bacteria</taxon>
        <taxon>Pseudomonadati</taxon>
        <taxon>Pseudomonadota</taxon>
        <taxon>Alphaproteobacteria</taxon>
        <taxon>Hyphomicrobiales</taxon>
        <taxon>Phyllobacteriaceae</taxon>
        <taxon>Mesorhizobium</taxon>
    </lineage>
</organism>
<dbReference type="InterPro" id="IPR000587">
    <property type="entry name" value="Creatinase_N"/>
</dbReference>
<keyword evidence="3" id="KW-0378">Hydrolase</keyword>
<dbReference type="GO" id="GO:0016787">
    <property type="term" value="F:hydrolase activity"/>
    <property type="evidence" value="ECO:0007669"/>
    <property type="project" value="UniProtKB-KW"/>
</dbReference>
<dbReference type="EMBL" id="MZXV01000042">
    <property type="protein sequence ID" value="PZV36723.1"/>
    <property type="molecule type" value="Genomic_DNA"/>
</dbReference>
<dbReference type="InterPro" id="IPR029149">
    <property type="entry name" value="Creatin/AminoP/Spt16_N"/>
</dbReference>
<dbReference type="Gene3D" id="3.90.230.10">
    <property type="entry name" value="Creatinase/methionine aminopeptidase superfamily"/>
    <property type="match status" value="1"/>
</dbReference>
<keyword evidence="4" id="KW-1185">Reference proteome</keyword>
<evidence type="ECO:0000259" key="1">
    <source>
        <dbReference type="Pfam" id="PF00557"/>
    </source>
</evidence>
<protein>
    <submittedName>
        <fullName evidence="3">Ectoine hydrolase DoeA</fullName>
    </submittedName>
</protein>
<dbReference type="Pfam" id="PF01321">
    <property type="entry name" value="Creatinase_N"/>
    <property type="match status" value="1"/>
</dbReference>
<dbReference type="InterPro" id="IPR000994">
    <property type="entry name" value="Pept_M24"/>
</dbReference>
<feature type="domain" description="Creatinase N-terminal" evidence="2">
    <location>
        <begin position="12"/>
        <end position="156"/>
    </location>
</feature>
<dbReference type="RefSeq" id="WP_111545967.1">
    <property type="nucleotide sequence ID" value="NZ_MZXV01000042.1"/>
</dbReference>
<dbReference type="InterPro" id="IPR050659">
    <property type="entry name" value="Peptidase_M24B"/>
</dbReference>
<dbReference type="SUPFAM" id="SSF53092">
    <property type="entry name" value="Creatinase/prolidase N-terminal domain"/>
    <property type="match status" value="1"/>
</dbReference>
<dbReference type="SUPFAM" id="SSF55920">
    <property type="entry name" value="Creatinase/aminopeptidase"/>
    <property type="match status" value="1"/>
</dbReference>
<evidence type="ECO:0000313" key="4">
    <source>
        <dbReference type="Proteomes" id="UP000248616"/>
    </source>
</evidence>
<dbReference type="PANTHER" id="PTHR46112:SF2">
    <property type="entry name" value="XAA-PRO AMINOPEPTIDASE P-RELATED"/>
    <property type="match status" value="1"/>
</dbReference>
<comment type="caution">
    <text evidence="3">The sequence shown here is derived from an EMBL/GenBank/DDBJ whole genome shotgun (WGS) entry which is preliminary data.</text>
</comment>
<reference evidence="4" key="1">
    <citation type="submission" date="2017-03" db="EMBL/GenBank/DDBJ databases">
        <authorList>
            <person name="Safronova V.I."/>
            <person name="Sazanova A.L."/>
            <person name="Chirak E.R."/>
        </authorList>
    </citation>
    <scope>NUCLEOTIDE SEQUENCE [LARGE SCALE GENOMIC DNA]</scope>
    <source>
        <strain evidence="4">Ach-343</strain>
    </source>
</reference>
<dbReference type="AlphaFoldDB" id="A0A2W7CJL2"/>
<evidence type="ECO:0000313" key="3">
    <source>
        <dbReference type="EMBL" id="PZV36723.1"/>
    </source>
</evidence>
<proteinExistence type="predicted"/>
<dbReference type="OrthoDB" id="9761809at2"/>
<dbReference type="CDD" id="cd01066">
    <property type="entry name" value="APP_MetAP"/>
    <property type="match status" value="1"/>
</dbReference>